<name>M2RCK6_CERS8</name>
<dbReference type="STRING" id="914234.M2RCK6"/>
<feature type="non-terminal residue" evidence="2">
    <location>
        <position position="1"/>
    </location>
</feature>
<feature type="domain" description="DUF6570" evidence="1">
    <location>
        <begin position="4"/>
        <end position="90"/>
    </location>
</feature>
<feature type="non-terminal residue" evidence="2">
    <location>
        <position position="224"/>
    </location>
</feature>
<dbReference type="Proteomes" id="UP000016930">
    <property type="component" value="Unassembled WGS sequence"/>
</dbReference>
<dbReference type="EMBL" id="KB445798">
    <property type="protein sequence ID" value="EMD36526.1"/>
    <property type="molecule type" value="Genomic_DNA"/>
</dbReference>
<dbReference type="InterPro" id="IPR046700">
    <property type="entry name" value="DUF6570"/>
</dbReference>
<reference evidence="2 3" key="1">
    <citation type="journal article" date="2012" name="Proc. Natl. Acad. Sci. U.S.A.">
        <title>Comparative genomics of Ceriporiopsis subvermispora and Phanerochaete chrysosporium provide insight into selective ligninolysis.</title>
        <authorList>
            <person name="Fernandez-Fueyo E."/>
            <person name="Ruiz-Duenas F.J."/>
            <person name="Ferreira P."/>
            <person name="Floudas D."/>
            <person name="Hibbett D.S."/>
            <person name="Canessa P."/>
            <person name="Larrondo L.F."/>
            <person name="James T.Y."/>
            <person name="Seelenfreund D."/>
            <person name="Lobos S."/>
            <person name="Polanco R."/>
            <person name="Tello M."/>
            <person name="Honda Y."/>
            <person name="Watanabe T."/>
            <person name="Watanabe T."/>
            <person name="Ryu J.S."/>
            <person name="Kubicek C.P."/>
            <person name="Schmoll M."/>
            <person name="Gaskell J."/>
            <person name="Hammel K.E."/>
            <person name="St John F.J."/>
            <person name="Vanden Wymelenberg A."/>
            <person name="Sabat G."/>
            <person name="Splinter BonDurant S."/>
            <person name="Syed K."/>
            <person name="Yadav J.S."/>
            <person name="Doddapaneni H."/>
            <person name="Subramanian V."/>
            <person name="Lavin J.L."/>
            <person name="Oguiza J.A."/>
            <person name="Perez G."/>
            <person name="Pisabarro A.G."/>
            <person name="Ramirez L."/>
            <person name="Santoyo F."/>
            <person name="Master E."/>
            <person name="Coutinho P.M."/>
            <person name="Henrissat B."/>
            <person name="Lombard V."/>
            <person name="Magnuson J.K."/>
            <person name="Kuees U."/>
            <person name="Hori C."/>
            <person name="Igarashi K."/>
            <person name="Samejima M."/>
            <person name="Held B.W."/>
            <person name="Barry K.W."/>
            <person name="LaButti K.M."/>
            <person name="Lapidus A."/>
            <person name="Lindquist E.A."/>
            <person name="Lucas S.M."/>
            <person name="Riley R."/>
            <person name="Salamov A.A."/>
            <person name="Hoffmeister D."/>
            <person name="Schwenk D."/>
            <person name="Hadar Y."/>
            <person name="Yarden O."/>
            <person name="de Vries R.P."/>
            <person name="Wiebenga A."/>
            <person name="Stenlid J."/>
            <person name="Eastwood D."/>
            <person name="Grigoriev I.V."/>
            <person name="Berka R.M."/>
            <person name="Blanchette R.A."/>
            <person name="Kersten P."/>
            <person name="Martinez A.T."/>
            <person name="Vicuna R."/>
            <person name="Cullen D."/>
        </authorList>
    </citation>
    <scope>NUCLEOTIDE SEQUENCE [LARGE SCALE GENOMIC DNA]</scope>
    <source>
        <strain evidence="2 3">B</strain>
    </source>
</reference>
<dbReference type="Pfam" id="PF20209">
    <property type="entry name" value="DUF6570"/>
    <property type="match status" value="1"/>
</dbReference>
<proteinExistence type="predicted"/>
<evidence type="ECO:0000313" key="3">
    <source>
        <dbReference type="Proteomes" id="UP000016930"/>
    </source>
</evidence>
<accession>M2RCK6</accession>
<gene>
    <name evidence="2" type="ORF">CERSUDRAFT_24131</name>
</gene>
<sequence length="224" mass="24852">PNAQRGLKGHVIIHPQRPEPLLDVLPPSMTDILTSICVVFVGSVMPSREWVLSKAKPLAVRREKVHAALLWLKQNNPLYRGVRIAEEHLQALPEDGVLPYHVERVDPSAAQSSLTARYDVNETLEAPPDAMRQGLSDEMLSSVVITDVDGRSPANELRAAAIRHVKQKRGGFVLMPHEPTPVNEFFDPTLLPSVYPTLFPYGAGGLEDRARVSALSFKRHCKHL</sequence>
<dbReference type="AlphaFoldDB" id="M2RCK6"/>
<protein>
    <recommendedName>
        <fullName evidence="1">DUF6570 domain-containing protein</fullName>
    </recommendedName>
</protein>
<organism evidence="2 3">
    <name type="scientific">Ceriporiopsis subvermispora (strain B)</name>
    <name type="common">White-rot fungus</name>
    <name type="synonym">Gelatoporia subvermispora</name>
    <dbReference type="NCBI Taxonomy" id="914234"/>
    <lineage>
        <taxon>Eukaryota</taxon>
        <taxon>Fungi</taxon>
        <taxon>Dikarya</taxon>
        <taxon>Basidiomycota</taxon>
        <taxon>Agaricomycotina</taxon>
        <taxon>Agaricomycetes</taxon>
        <taxon>Polyporales</taxon>
        <taxon>Gelatoporiaceae</taxon>
        <taxon>Gelatoporia</taxon>
    </lineage>
</organism>
<dbReference type="OrthoDB" id="2748854at2759"/>
<keyword evidence="3" id="KW-1185">Reference proteome</keyword>
<evidence type="ECO:0000313" key="2">
    <source>
        <dbReference type="EMBL" id="EMD36526.1"/>
    </source>
</evidence>
<dbReference type="HOGENOM" id="CLU_090397_0_0_1"/>
<evidence type="ECO:0000259" key="1">
    <source>
        <dbReference type="Pfam" id="PF20209"/>
    </source>
</evidence>